<name>A0ACC2LKW9_PERAE</name>
<sequence>MEDNKGSSSSLSAPEAGLDHGYVPDCSVMPPTSRPGPIMDVMDVPVIDIACLRESPDGRARVVEGIGKACRQLGFFQVANHGISESVMEGALSAASDFFALPHKEKMELMSNDVTKPVRYCTSLRDGIDQRQFWRVFLKHYAYPLDTWIKLWPCSPPDYRQKLVFFCISEKMATYSAQVRILALEVLGAIMESLKLGHTYMSERLEEGMQVMAIHCYPPCPHPDLVLGLPQHSDYACITILLQSRQGLQVMDPDQGGTWKVVPVHPGYLHVHLGDHLEVLTNGGYKSAVHRAILNSEQMRYSIASIHGLAMDDKMETADELVMGDQRTRVYKASSFRDFLNFISETDISKGGSFLDSLKVELDA</sequence>
<reference evidence="1 2" key="1">
    <citation type="journal article" date="2022" name="Hortic Res">
        <title>A haplotype resolved chromosomal level avocado genome allows analysis of novel avocado genes.</title>
        <authorList>
            <person name="Nath O."/>
            <person name="Fletcher S.J."/>
            <person name="Hayward A."/>
            <person name="Shaw L.M."/>
            <person name="Masouleh A.K."/>
            <person name="Furtado A."/>
            <person name="Henry R.J."/>
            <person name="Mitter N."/>
        </authorList>
    </citation>
    <scope>NUCLEOTIDE SEQUENCE [LARGE SCALE GENOMIC DNA]</scope>
    <source>
        <strain evidence="2">cv. Hass</strain>
    </source>
</reference>
<organism evidence="1 2">
    <name type="scientific">Persea americana</name>
    <name type="common">Avocado</name>
    <dbReference type="NCBI Taxonomy" id="3435"/>
    <lineage>
        <taxon>Eukaryota</taxon>
        <taxon>Viridiplantae</taxon>
        <taxon>Streptophyta</taxon>
        <taxon>Embryophyta</taxon>
        <taxon>Tracheophyta</taxon>
        <taxon>Spermatophyta</taxon>
        <taxon>Magnoliopsida</taxon>
        <taxon>Magnoliidae</taxon>
        <taxon>Laurales</taxon>
        <taxon>Lauraceae</taxon>
        <taxon>Persea</taxon>
    </lineage>
</organism>
<protein>
    <submittedName>
        <fullName evidence="1">Uncharacterized protein</fullName>
    </submittedName>
</protein>
<keyword evidence="2" id="KW-1185">Reference proteome</keyword>
<gene>
    <name evidence="1" type="ORF">MRB53_027179</name>
</gene>
<dbReference type="EMBL" id="CM056816">
    <property type="protein sequence ID" value="KAJ8633843.1"/>
    <property type="molecule type" value="Genomic_DNA"/>
</dbReference>
<evidence type="ECO:0000313" key="1">
    <source>
        <dbReference type="EMBL" id="KAJ8633843.1"/>
    </source>
</evidence>
<comment type="caution">
    <text evidence="1">The sequence shown here is derived from an EMBL/GenBank/DDBJ whole genome shotgun (WGS) entry which is preliminary data.</text>
</comment>
<dbReference type="Proteomes" id="UP001234297">
    <property type="component" value="Chromosome 8"/>
</dbReference>
<proteinExistence type="predicted"/>
<evidence type="ECO:0000313" key="2">
    <source>
        <dbReference type="Proteomes" id="UP001234297"/>
    </source>
</evidence>
<accession>A0ACC2LKW9</accession>